<dbReference type="AlphaFoldDB" id="A0A183UCM3"/>
<organism evidence="2 3">
    <name type="scientific">Toxocara canis</name>
    <name type="common">Canine roundworm</name>
    <dbReference type="NCBI Taxonomy" id="6265"/>
    <lineage>
        <taxon>Eukaryota</taxon>
        <taxon>Metazoa</taxon>
        <taxon>Ecdysozoa</taxon>
        <taxon>Nematoda</taxon>
        <taxon>Chromadorea</taxon>
        <taxon>Rhabditida</taxon>
        <taxon>Spirurina</taxon>
        <taxon>Ascaridomorpha</taxon>
        <taxon>Ascaridoidea</taxon>
        <taxon>Toxocaridae</taxon>
        <taxon>Toxocara</taxon>
    </lineage>
</organism>
<proteinExistence type="predicted"/>
<evidence type="ECO:0000313" key="2">
    <source>
        <dbReference type="Proteomes" id="UP000050794"/>
    </source>
</evidence>
<evidence type="ECO:0000313" key="3">
    <source>
        <dbReference type="WBParaSite" id="TCNE_0000624301-mRNA-1"/>
    </source>
</evidence>
<accession>A0A183UCM3</accession>
<dbReference type="EMBL" id="UYWY01019459">
    <property type="protein sequence ID" value="VDM37547.1"/>
    <property type="molecule type" value="Genomic_DNA"/>
</dbReference>
<keyword evidence="2" id="KW-1185">Reference proteome</keyword>
<name>A0A183UCM3_TOXCA</name>
<reference evidence="1 2" key="2">
    <citation type="submission" date="2018-11" db="EMBL/GenBank/DDBJ databases">
        <authorList>
            <consortium name="Pathogen Informatics"/>
        </authorList>
    </citation>
    <scope>NUCLEOTIDE SEQUENCE [LARGE SCALE GENOMIC DNA]</scope>
</reference>
<gene>
    <name evidence="1" type="ORF">TCNE_LOCUS6243</name>
</gene>
<sequence length="80" mass="9330">MATMQQRVFMRFMCSVFIRDDPQGADWRETSAAIVCTDPRKSGRAISGSQPFPFRLYGFFLGYRFRLRDLDMLCCRLSGF</sequence>
<evidence type="ECO:0000313" key="1">
    <source>
        <dbReference type="EMBL" id="VDM37547.1"/>
    </source>
</evidence>
<dbReference type="WBParaSite" id="TCNE_0000624301-mRNA-1">
    <property type="protein sequence ID" value="TCNE_0000624301-mRNA-1"/>
    <property type="gene ID" value="TCNE_0000624301"/>
</dbReference>
<reference evidence="3" key="1">
    <citation type="submission" date="2016-06" db="UniProtKB">
        <authorList>
            <consortium name="WormBaseParasite"/>
        </authorList>
    </citation>
    <scope>IDENTIFICATION</scope>
</reference>
<dbReference type="Proteomes" id="UP000050794">
    <property type="component" value="Unassembled WGS sequence"/>
</dbReference>
<protein>
    <submittedName>
        <fullName evidence="3">Secreted protein</fullName>
    </submittedName>
</protein>